<evidence type="ECO:0000313" key="4">
    <source>
        <dbReference type="RefSeq" id="XP_060058411.1"/>
    </source>
</evidence>
<feature type="chain" id="PRO_5045709987" evidence="2">
    <location>
        <begin position="21"/>
        <end position="425"/>
    </location>
</feature>
<evidence type="ECO:0000313" key="3">
    <source>
        <dbReference type="Proteomes" id="UP001652624"/>
    </source>
</evidence>
<reference evidence="4" key="1">
    <citation type="submission" date="2025-08" db="UniProtKB">
        <authorList>
            <consortium name="RefSeq"/>
        </authorList>
    </citation>
    <scope>IDENTIFICATION</scope>
</reference>
<feature type="region of interest" description="Disordered" evidence="1">
    <location>
        <begin position="109"/>
        <end position="167"/>
    </location>
</feature>
<gene>
    <name evidence="4" type="primary">LOC132541721</name>
</gene>
<protein>
    <submittedName>
        <fullName evidence="4">Protein PRRC2A-like</fullName>
    </submittedName>
</protein>
<feature type="region of interest" description="Disordered" evidence="1">
    <location>
        <begin position="196"/>
        <end position="269"/>
    </location>
</feature>
<name>A0ABM3YBG3_ERIEU</name>
<keyword evidence="3" id="KW-1185">Reference proteome</keyword>
<evidence type="ECO:0000256" key="2">
    <source>
        <dbReference type="SAM" id="SignalP"/>
    </source>
</evidence>
<proteinExistence type="predicted"/>
<keyword evidence="2" id="KW-0732">Signal</keyword>
<feature type="compositionally biased region" description="Low complexity" evidence="1">
    <location>
        <begin position="233"/>
        <end position="250"/>
    </location>
</feature>
<sequence>MAKPSLLLLIVVFCAAEVYALDQDQGPIQDPGLIQDPGPTQNNRVTELPEKGCLCSPHQLQALPDNYPQGPGPPCPRIPAGTSACSLGLSRRIPARALPQTECRNALPPRAQWARRAPRTSHCLASRTPSPQSLQNTISTESPAPFPQKPPYSKSHSHSPADSACELSIPGSTTVSLAEPQNTISIGFPAAFSDRQQNHQAGGKDPGPPTGSPSGPHSMISQGTSASAAFPRSPSKSSAHVTSPSSTSAHPLTHDTSSYPPGTTIPVYPRTSTKITEEAMFSGSKVLVCPWPRAPQPVIDGPPISGCFMVDEKHLISVIFARRATSQNSQPVSNQIPGGVEGAQPGISNPPPLPASSGSPTPQLPDWQVTDRQVKDQQGPAPAALPTLPGVFASQTLGGLEEGQLKPSRLEKKGQLRPPGPKRKG</sequence>
<dbReference type="Proteomes" id="UP001652624">
    <property type="component" value="Chromosome 12"/>
</dbReference>
<dbReference type="GeneID" id="132541721"/>
<dbReference type="RefSeq" id="XP_060058411.1">
    <property type="nucleotide sequence ID" value="XM_060202428.1"/>
</dbReference>
<feature type="compositionally biased region" description="Polar residues" evidence="1">
    <location>
        <begin position="127"/>
        <end position="142"/>
    </location>
</feature>
<organism evidence="3 4">
    <name type="scientific">Erinaceus europaeus</name>
    <name type="common">Western European hedgehog</name>
    <dbReference type="NCBI Taxonomy" id="9365"/>
    <lineage>
        <taxon>Eukaryota</taxon>
        <taxon>Metazoa</taxon>
        <taxon>Chordata</taxon>
        <taxon>Craniata</taxon>
        <taxon>Vertebrata</taxon>
        <taxon>Euteleostomi</taxon>
        <taxon>Mammalia</taxon>
        <taxon>Eutheria</taxon>
        <taxon>Laurasiatheria</taxon>
        <taxon>Eulipotyphla</taxon>
        <taxon>Erinaceidae</taxon>
        <taxon>Erinaceinae</taxon>
        <taxon>Erinaceus</taxon>
    </lineage>
</organism>
<feature type="compositionally biased region" description="Low complexity" evidence="1">
    <location>
        <begin position="151"/>
        <end position="160"/>
    </location>
</feature>
<feature type="compositionally biased region" description="Low complexity" evidence="1">
    <location>
        <begin position="380"/>
        <end position="389"/>
    </location>
</feature>
<feature type="compositionally biased region" description="Polar residues" evidence="1">
    <location>
        <begin position="326"/>
        <end position="336"/>
    </location>
</feature>
<evidence type="ECO:0000256" key="1">
    <source>
        <dbReference type="SAM" id="MobiDB-lite"/>
    </source>
</evidence>
<accession>A0ABM3YBG3</accession>
<feature type="region of interest" description="Disordered" evidence="1">
    <location>
        <begin position="326"/>
        <end position="425"/>
    </location>
</feature>
<feature type="signal peptide" evidence="2">
    <location>
        <begin position="1"/>
        <end position="20"/>
    </location>
</feature>